<reference evidence="3 4" key="1">
    <citation type="submission" date="2017-08" db="EMBL/GenBank/DDBJ databases">
        <title>Infants hospitalized years apart are colonized by the same room-sourced microbial strains.</title>
        <authorList>
            <person name="Brooks B."/>
            <person name="Olm M.R."/>
            <person name="Firek B.A."/>
            <person name="Baker R."/>
            <person name="Thomas B.C."/>
            <person name="Morowitz M.J."/>
            <person name="Banfield J.F."/>
        </authorList>
    </citation>
    <scope>NUCLEOTIDE SEQUENCE [LARGE SCALE GENOMIC DNA]</scope>
    <source>
        <strain evidence="3">S2_003_000_R2_14</strain>
    </source>
</reference>
<evidence type="ECO:0000256" key="2">
    <source>
        <dbReference type="ARBA" id="ARBA00022737"/>
    </source>
</evidence>
<proteinExistence type="predicted"/>
<dbReference type="Pfam" id="PF24681">
    <property type="entry name" value="Kelch_KLHDC2_KLHL20_DRC7"/>
    <property type="match status" value="1"/>
</dbReference>
<protein>
    <recommendedName>
        <fullName evidence="5">Kelch motif protein</fullName>
    </recommendedName>
</protein>
<evidence type="ECO:0000313" key="3">
    <source>
        <dbReference type="EMBL" id="PZR18381.1"/>
    </source>
</evidence>
<sequence length="801" mass="86795">MNRWAWVVALWAASAWAQQIWEEVDGGFYAGRRGHFLRSAEVFVPRAPDEALVFRDSDDANTEVRVRFIDASGTSVEGSILPDAGMFQAPQQINWGSRRLSYGLISAGVENSVPMRVEVTWSGGLAATFGMSSPYPGLSLSRGGRTIWNLNASSPFQQTDAGAEVSCTNCAFGITVVNADLLSRYNQPQAGNESVVNAGGRVVSLGVDMWEWSPNTQGWRTIGKPPVLRNRPALAWDSERQRLVFFGGQRNNTMFDDTWEWDGERWQHLATTVQPSPRMAHKMAFDPIRKRTVLFGGEGPSGVLGDTWEWDGTTWTQLSPTTSPSARDAMGLAWDGTRRQVLLFGGYTHNGPSNETWSWNGTVWEQLSAMNPPAARSSLTMTWDEARQRVVMVGALDTSTTSNAEWNGVDWTPIPDFADEFGTGVSRPGLTHIVGAGTFLFSGIRTWRLSNDAWVGPLGWYLGTPKVGTTAEDGGTVLFTDRNERLDWGEGWWRKTSDLPFQNIISVARDGSGRLIAIAQGTSGVVTWVSENGVWTQSGAAPRGVLAADRDGRVHVFGNEFAARFSGTEWVNIPWPAGVTALAASPREEGGFWVNRQSSFGIVADGQWQQLTSAARGPLIADQPSVSPISVGSHFIYQPWSQLQQREDGGSFWQTIAVGNSNFDDPLTIAAGREPSGARVFVGTTLGIRYQPQRTTSSRCSDASQCLTGVCVDGRCCDRACGTSSCEVCSVERGASENGICTAQPQDVCAPRPTQVDGGTGGEETPVPEVPSGCGCASVDSLLALAALMVLARSRAPRRRA</sequence>
<dbReference type="Proteomes" id="UP000249061">
    <property type="component" value="Unassembled WGS sequence"/>
</dbReference>
<dbReference type="AlphaFoldDB" id="A0A2W5W5B3"/>
<keyword evidence="1" id="KW-0880">Kelch repeat</keyword>
<gene>
    <name evidence="3" type="ORF">DI536_00420</name>
</gene>
<evidence type="ECO:0000313" key="4">
    <source>
        <dbReference type="Proteomes" id="UP000249061"/>
    </source>
</evidence>
<accession>A0A2W5W5B3</accession>
<dbReference type="SUPFAM" id="SSF117281">
    <property type="entry name" value="Kelch motif"/>
    <property type="match status" value="1"/>
</dbReference>
<dbReference type="InterPro" id="IPR015915">
    <property type="entry name" value="Kelch-typ_b-propeller"/>
</dbReference>
<dbReference type="EMBL" id="QFQP01000001">
    <property type="protein sequence ID" value="PZR18381.1"/>
    <property type="molecule type" value="Genomic_DNA"/>
</dbReference>
<dbReference type="PANTHER" id="PTHR46647">
    <property type="entry name" value="RAB9 EFFECTOR PROTEIN WITH KELCH MOTIFS"/>
    <property type="match status" value="1"/>
</dbReference>
<dbReference type="Gene3D" id="2.120.10.80">
    <property type="entry name" value="Kelch-type beta propeller"/>
    <property type="match status" value="1"/>
</dbReference>
<dbReference type="InterPro" id="IPR052124">
    <property type="entry name" value="Rab9_kelch_effector"/>
</dbReference>
<evidence type="ECO:0000256" key="1">
    <source>
        <dbReference type="ARBA" id="ARBA00022441"/>
    </source>
</evidence>
<dbReference type="PANTHER" id="PTHR46647:SF1">
    <property type="entry name" value="RAB9 EFFECTOR PROTEIN WITH KELCH MOTIFS"/>
    <property type="match status" value="1"/>
</dbReference>
<keyword evidence="2" id="KW-0677">Repeat</keyword>
<comment type="caution">
    <text evidence="3">The sequence shown here is derived from an EMBL/GenBank/DDBJ whole genome shotgun (WGS) entry which is preliminary data.</text>
</comment>
<name>A0A2W5W5B3_9BACT</name>
<organism evidence="3 4">
    <name type="scientific">Archangium gephyra</name>
    <dbReference type="NCBI Taxonomy" id="48"/>
    <lineage>
        <taxon>Bacteria</taxon>
        <taxon>Pseudomonadati</taxon>
        <taxon>Myxococcota</taxon>
        <taxon>Myxococcia</taxon>
        <taxon>Myxococcales</taxon>
        <taxon>Cystobacterineae</taxon>
        <taxon>Archangiaceae</taxon>
        <taxon>Archangium</taxon>
    </lineage>
</organism>
<evidence type="ECO:0008006" key="5">
    <source>
        <dbReference type="Google" id="ProtNLM"/>
    </source>
</evidence>